<reference evidence="2" key="1">
    <citation type="journal article" date="2023" name="Front. Plant Sci.">
        <title>Chromosomal-level genome assembly of Melastoma candidum provides insights into trichome evolution.</title>
        <authorList>
            <person name="Zhong Y."/>
            <person name="Wu W."/>
            <person name="Sun C."/>
            <person name="Zou P."/>
            <person name="Liu Y."/>
            <person name="Dai S."/>
            <person name="Zhou R."/>
        </authorList>
    </citation>
    <scope>NUCLEOTIDE SEQUENCE [LARGE SCALE GENOMIC DNA]</scope>
</reference>
<organism evidence="1 2">
    <name type="scientific">Melastoma candidum</name>
    <dbReference type="NCBI Taxonomy" id="119954"/>
    <lineage>
        <taxon>Eukaryota</taxon>
        <taxon>Viridiplantae</taxon>
        <taxon>Streptophyta</taxon>
        <taxon>Embryophyta</taxon>
        <taxon>Tracheophyta</taxon>
        <taxon>Spermatophyta</taxon>
        <taxon>Magnoliopsida</taxon>
        <taxon>eudicotyledons</taxon>
        <taxon>Gunneridae</taxon>
        <taxon>Pentapetalae</taxon>
        <taxon>rosids</taxon>
        <taxon>malvids</taxon>
        <taxon>Myrtales</taxon>
        <taxon>Melastomataceae</taxon>
        <taxon>Melastomatoideae</taxon>
        <taxon>Melastomateae</taxon>
        <taxon>Melastoma</taxon>
    </lineage>
</organism>
<sequence length="272" mass="29986">MEVDEVEAVLEKIWDLHDKLSDAIHSVSRAHFLKSVGGPGRCGAKHSPDDEKEGPPPGFIFVKDFGAGFGDDDLRETKSLNAIRTALENLEDQLEFFHTVHIQQRAERDAAIARLEQSRIILAMRLAEHHGKKYNVIDEALAFVGDVGKASRFVSRDGAQFNTAAGLSRQNSLTGQGKKCKKLIELLVSSLSFARKSLGLDNVGGLLGNAALVGITMFAMIHFNNSSRKETLLKYEGHNYNIMTNRNRIRKEATSSSGDNTSRRLDVLLARG</sequence>
<accession>A0ACB9QEW3</accession>
<proteinExistence type="predicted"/>
<gene>
    <name evidence="1" type="ORF">MLD38_019853</name>
</gene>
<evidence type="ECO:0000313" key="2">
    <source>
        <dbReference type="Proteomes" id="UP001057402"/>
    </source>
</evidence>
<comment type="caution">
    <text evidence="1">The sequence shown here is derived from an EMBL/GenBank/DDBJ whole genome shotgun (WGS) entry which is preliminary data.</text>
</comment>
<dbReference type="EMBL" id="CM042885">
    <property type="protein sequence ID" value="KAI4363664.1"/>
    <property type="molecule type" value="Genomic_DNA"/>
</dbReference>
<keyword evidence="2" id="KW-1185">Reference proteome</keyword>
<name>A0ACB9QEW3_9MYRT</name>
<protein>
    <submittedName>
        <fullName evidence="1">Uncharacterized protein</fullName>
    </submittedName>
</protein>
<dbReference type="Proteomes" id="UP001057402">
    <property type="component" value="Chromosome 6"/>
</dbReference>
<evidence type="ECO:0000313" key="1">
    <source>
        <dbReference type="EMBL" id="KAI4363664.1"/>
    </source>
</evidence>